<dbReference type="Gene3D" id="1.10.10.760">
    <property type="entry name" value="E-set domains of sugar-utilizing enzymes"/>
    <property type="match status" value="1"/>
</dbReference>
<dbReference type="SUPFAM" id="SSF51445">
    <property type="entry name" value="(Trans)glycosidases"/>
    <property type="match status" value="1"/>
</dbReference>
<dbReference type="InterPro" id="IPR012768">
    <property type="entry name" value="Trehalose_TreZ"/>
</dbReference>
<dbReference type="InterPro" id="IPR013783">
    <property type="entry name" value="Ig-like_fold"/>
</dbReference>
<feature type="binding site" evidence="16">
    <location>
        <begin position="377"/>
        <end position="382"/>
    </location>
    <ligand>
        <name>substrate</name>
    </ligand>
</feature>
<dbReference type="OrthoDB" id="9800174at2"/>
<dbReference type="EC" id="3.2.1.141" evidence="4 13"/>
<dbReference type="Gene3D" id="2.60.40.10">
    <property type="entry name" value="Immunoglobulins"/>
    <property type="match status" value="1"/>
</dbReference>
<evidence type="ECO:0000256" key="13">
    <source>
        <dbReference type="NCBIfam" id="TIGR02402"/>
    </source>
</evidence>
<dbReference type="PANTHER" id="PTHR43651:SF11">
    <property type="entry name" value="MALTO-OLIGOSYLTREHALOSE TREHALOHYDROLASE"/>
    <property type="match status" value="1"/>
</dbReference>
<comment type="similarity">
    <text evidence="3 14">Belongs to the glycosyl hydrolase 13 family.</text>
</comment>
<evidence type="ECO:0000313" key="19">
    <source>
        <dbReference type="EMBL" id="SDF52691.1"/>
    </source>
</evidence>
<dbReference type="GO" id="GO:0005992">
    <property type="term" value="P:trehalose biosynthetic process"/>
    <property type="evidence" value="ECO:0007669"/>
    <property type="project" value="UniProtKB-UniRule"/>
</dbReference>
<dbReference type="CDD" id="cd11325">
    <property type="entry name" value="AmyAc_GTHase"/>
    <property type="match status" value="1"/>
</dbReference>
<accession>A0A1G7LTE5</accession>
<evidence type="ECO:0000256" key="1">
    <source>
        <dbReference type="ARBA" id="ARBA00004496"/>
    </source>
</evidence>
<dbReference type="InterPro" id="IPR014756">
    <property type="entry name" value="Ig_E-set"/>
</dbReference>
<protein>
    <recommendedName>
        <fullName evidence="5 13">Malto-oligosyltrehalose trehalohydrolase</fullName>
        <shortName evidence="14">MTHase</shortName>
        <ecNumber evidence="4 13">3.2.1.141</ecNumber>
    </recommendedName>
    <alternativeName>
        <fullName evidence="11 14">4-alpha-D-((1-&gt;4)-alpha-D-glucano)trehalose trehalohydrolase</fullName>
    </alternativeName>
    <alternativeName>
        <fullName evidence="10 14">Maltooligosyl trehalose trehalohydrolase</fullName>
    </alternativeName>
</protein>
<evidence type="ECO:0000256" key="7">
    <source>
        <dbReference type="ARBA" id="ARBA00022801"/>
    </source>
</evidence>
<dbReference type="NCBIfam" id="TIGR02402">
    <property type="entry name" value="trehalose_TreZ"/>
    <property type="match status" value="1"/>
</dbReference>
<comment type="subcellular location">
    <subcellularLocation>
        <location evidence="1 15">Cytoplasm</location>
    </subcellularLocation>
</comment>
<dbReference type="SUPFAM" id="SSF81296">
    <property type="entry name" value="E set domains"/>
    <property type="match status" value="1"/>
</dbReference>
<dbReference type="RefSeq" id="WP_083345532.1">
    <property type="nucleotide sequence ID" value="NZ_LT629690.1"/>
</dbReference>
<dbReference type="Gene3D" id="3.20.20.80">
    <property type="entry name" value="Glycosidases"/>
    <property type="match status" value="1"/>
</dbReference>
<dbReference type="GO" id="GO:0005737">
    <property type="term" value="C:cytoplasm"/>
    <property type="evidence" value="ECO:0007669"/>
    <property type="project" value="UniProtKB-SubCell"/>
</dbReference>
<evidence type="ECO:0000256" key="6">
    <source>
        <dbReference type="ARBA" id="ARBA00022490"/>
    </source>
</evidence>
<dbReference type="PIRSF" id="PIRSF006337">
    <property type="entry name" value="Trehalose_TreZ"/>
    <property type="match status" value="1"/>
</dbReference>
<evidence type="ECO:0000256" key="9">
    <source>
        <dbReference type="ARBA" id="ARBA00023295"/>
    </source>
</evidence>
<evidence type="ECO:0000256" key="5">
    <source>
        <dbReference type="ARBA" id="ARBA00015938"/>
    </source>
</evidence>
<evidence type="ECO:0000256" key="3">
    <source>
        <dbReference type="ARBA" id="ARBA00008061"/>
    </source>
</evidence>
<gene>
    <name evidence="19" type="ORF">SAMN05444167_2620</name>
</gene>
<evidence type="ECO:0000256" key="8">
    <source>
        <dbReference type="ARBA" id="ARBA00023277"/>
    </source>
</evidence>
<keyword evidence="7 14" id="KW-0378">Hydrolase</keyword>
<dbReference type="SMART" id="SM00642">
    <property type="entry name" value="Aamy"/>
    <property type="match status" value="1"/>
</dbReference>
<feature type="binding site" evidence="16">
    <location>
        <begin position="309"/>
        <end position="313"/>
    </location>
    <ligand>
        <name>substrate</name>
    </ligand>
</feature>
<reference evidence="19 20" key="1">
    <citation type="submission" date="2016-10" db="EMBL/GenBank/DDBJ databases">
        <authorList>
            <person name="de Groot N.N."/>
        </authorList>
    </citation>
    <scope>NUCLEOTIDE SEQUENCE [LARGE SCALE GENOMIC DNA]</scope>
    <source>
        <strain evidence="19 20">GAS232</strain>
    </source>
</reference>
<dbReference type="PANTHER" id="PTHR43651">
    <property type="entry name" value="1,4-ALPHA-GLUCAN-BRANCHING ENZYME"/>
    <property type="match status" value="1"/>
</dbReference>
<evidence type="ECO:0000256" key="11">
    <source>
        <dbReference type="ARBA" id="ARBA00033284"/>
    </source>
</evidence>
<keyword evidence="6" id="KW-0963">Cytoplasm</keyword>
<dbReference type="Pfam" id="PF00128">
    <property type="entry name" value="Alpha-amylase"/>
    <property type="match status" value="1"/>
</dbReference>
<comment type="pathway">
    <text evidence="2 14">Glycan biosynthesis; trehalose biosynthesis.</text>
</comment>
<dbReference type="EMBL" id="LT629690">
    <property type="protein sequence ID" value="SDF52691.1"/>
    <property type="molecule type" value="Genomic_DNA"/>
</dbReference>
<keyword evidence="8" id="KW-0119">Carbohydrate metabolism</keyword>
<dbReference type="Proteomes" id="UP000182427">
    <property type="component" value="Chromosome I"/>
</dbReference>
<dbReference type="UniPathway" id="UPA00299"/>
<evidence type="ECO:0000256" key="15">
    <source>
        <dbReference type="PIRSR" id="PIRSR006337-1"/>
    </source>
</evidence>
<feature type="active site" description="Nucleophile" evidence="15">
    <location>
        <position position="247"/>
    </location>
</feature>
<sequence length="587" mass="67565">MHHFSVWAPRRNKVSVRVDGTDYPMEGPSQRGFWKADVGAAEHGSNYAFILDDDPRPYPDPRSFWQPKDVHSESRVLDHSHFPWTDEKFRPIPLPSAVIYEMHVGTFTKEGTFDAAIGKLDYLFELGITHIELLPISSFEGRFSWGYDGVSPYAPDETYGGPDGVKRFVNACHAKGLGVILDVVMNHFGPAGNYTQMFGPYYTDRHHTPWGAAINLEAGGSDQVRRFFIDNAIMWLRDYHFDGLRLDAVHELIDRSAMHFLEQLSREVEDLSASLGRCLFLIGETDLNDPRFVTPREANGFGLDAQWSDDFHHALFTLLRHEPHGYFEDFGTIENLATTLQQVFLYDGRYSRFRQHNHGRQIHKISFHRFLGYIQNHDQIGNRAHGERLEQLVGMRKAKLAAGVVMTAPFLPMVFMGEEWAASTPWLYFADFQDEELRKAVREGRKKDFQAFGWAEDVPAPEDPKTFGASILKWDELQEPKHAEMYRWYRDLIHLRRRMLALNLGDFGRMVVHCNEEQQWIYTDRGNVRTMINFAETATSFAVEPGSELLLCSDVVPDRKEDCVQLPPLSMAVYHWPPQPLDQDPPE</sequence>
<dbReference type="AlphaFoldDB" id="A0A1G7LTE5"/>
<evidence type="ECO:0000256" key="2">
    <source>
        <dbReference type="ARBA" id="ARBA00005199"/>
    </source>
</evidence>
<organism evidence="19 20">
    <name type="scientific">Terriglobus roseus</name>
    <dbReference type="NCBI Taxonomy" id="392734"/>
    <lineage>
        <taxon>Bacteria</taxon>
        <taxon>Pseudomonadati</taxon>
        <taxon>Acidobacteriota</taxon>
        <taxon>Terriglobia</taxon>
        <taxon>Terriglobales</taxon>
        <taxon>Acidobacteriaceae</taxon>
        <taxon>Terriglobus</taxon>
    </lineage>
</organism>
<evidence type="ECO:0000256" key="4">
    <source>
        <dbReference type="ARBA" id="ARBA00012268"/>
    </source>
</evidence>
<name>A0A1G7LTE5_9BACT</name>
<feature type="site" description="Transition state stabilizer" evidence="17">
    <location>
        <position position="378"/>
    </location>
</feature>
<evidence type="ECO:0000256" key="17">
    <source>
        <dbReference type="PIRSR" id="PIRSR006337-3"/>
    </source>
</evidence>
<feature type="binding site" evidence="16">
    <location>
        <begin position="245"/>
        <end position="250"/>
    </location>
    <ligand>
        <name>substrate</name>
    </ligand>
</feature>
<evidence type="ECO:0000256" key="14">
    <source>
        <dbReference type="PIRNR" id="PIRNR006337"/>
    </source>
</evidence>
<evidence type="ECO:0000256" key="16">
    <source>
        <dbReference type="PIRSR" id="PIRSR006337-2"/>
    </source>
</evidence>
<evidence type="ECO:0000259" key="18">
    <source>
        <dbReference type="SMART" id="SM00642"/>
    </source>
</evidence>
<dbReference type="GO" id="GO:0033942">
    <property type="term" value="F:4-alpha-D-(1-&gt;4)-alpha-D-glucanotrehalose trehalohydrolase activity"/>
    <property type="evidence" value="ECO:0007669"/>
    <property type="project" value="UniProtKB-EC"/>
</dbReference>
<evidence type="ECO:0000313" key="20">
    <source>
        <dbReference type="Proteomes" id="UP000182427"/>
    </source>
</evidence>
<keyword evidence="20" id="KW-1185">Reference proteome</keyword>
<feature type="domain" description="Glycosyl hydrolase family 13 catalytic" evidence="18">
    <location>
        <begin position="101"/>
        <end position="445"/>
    </location>
</feature>
<evidence type="ECO:0000256" key="12">
    <source>
        <dbReference type="ARBA" id="ARBA00034013"/>
    </source>
</evidence>
<keyword evidence="9 14" id="KW-0326">Glycosidase</keyword>
<proteinExistence type="inferred from homology"/>
<evidence type="ECO:0000256" key="10">
    <source>
        <dbReference type="ARBA" id="ARBA00032057"/>
    </source>
</evidence>
<dbReference type="InterPro" id="IPR006047">
    <property type="entry name" value="GH13_cat_dom"/>
</dbReference>
<dbReference type="InterPro" id="IPR017853">
    <property type="entry name" value="GH"/>
</dbReference>
<comment type="catalytic activity">
    <reaction evidence="12 14">
        <text>hydrolysis of (1-&gt;4)-alpha-D-glucosidic linkage in 4-alpha-D-[(1-&gt;4)-alpha-D-glucanosyl]n trehalose to yield trehalose and (1-&gt;4)-alpha-D-glucan.</text>
        <dbReference type="EC" id="3.2.1.141"/>
    </reaction>
</comment>
<dbReference type="InterPro" id="IPR044901">
    <property type="entry name" value="Trehalose_TreZ_E-set_sf"/>
</dbReference>
<feature type="active site" description="Proton donor" evidence="15">
    <location>
        <position position="284"/>
    </location>
</feature>